<dbReference type="SMART" id="SM00228">
    <property type="entry name" value="PDZ"/>
    <property type="match status" value="3"/>
</dbReference>
<organism evidence="3 4">
    <name type="scientific">Aphanomyces invadans</name>
    <dbReference type="NCBI Taxonomy" id="157072"/>
    <lineage>
        <taxon>Eukaryota</taxon>
        <taxon>Sar</taxon>
        <taxon>Stramenopiles</taxon>
        <taxon>Oomycota</taxon>
        <taxon>Saprolegniomycetes</taxon>
        <taxon>Saprolegniales</taxon>
        <taxon>Verrucalvaceae</taxon>
        <taxon>Aphanomyces</taxon>
    </lineage>
</organism>
<evidence type="ECO:0000256" key="1">
    <source>
        <dbReference type="SAM" id="MobiDB-lite"/>
    </source>
</evidence>
<evidence type="ECO:0000259" key="2">
    <source>
        <dbReference type="PROSITE" id="PS50106"/>
    </source>
</evidence>
<sequence length="615" mass="66521">MSLLDWSKVQQRAALMDKESSGSIPRPNHASRPVQRRKSVQGTPSSQVSSSVVPRSRHSLQAYGFLSRPLETPPFQHPHPPRPDYDIVWNSSTLGIAFRCNSKNLAVIRRIESDAPPQVLQQAHVGDVLLATNGEPSINFDASMDRLRTLDHPVVLTFGPSPRSPVAPAAQSLSLDDRSSFYTSSENAITQTTPGRVRRSGAPSLVSTDMNESIVSRDVDDPENLHHITYTIEWLEGLKLGVSIIKMGNIPVVKERTVPASLAPPSLSQIQAHDQLIAIQGHSTADLGYKASIVLLRDAKKPVQLEFRRKVQPVLPPSPSLAPTACSRESDYSLVWEDGPLGLTLKKDKVHHTMVVARLNGDGLAARCNLISLGDRLVSVSNVKVQELGLRGTMEFLKAVPKPATLVFHRRVSDPEVEPRLRDSLVQTSSSVSNTDEELQASKQGDEPAIVPPTVDAKAAQSDAPEHDDVVTPLVTLQSSPSSSTPPSKDPPLPLSHTSTSTNSDLDDSGLLTSRLYAAPPSNVSACGLPMIEIVWASGPLGMTLKQSGKSVVVSRITGKGEAPNLRDLQMGDILVAVNEMDTTALDLTVVTTLLKSLVKPARLQFVLQKTEEDL</sequence>
<feature type="compositionally biased region" description="Low complexity" evidence="1">
    <location>
        <begin position="40"/>
        <end position="54"/>
    </location>
</feature>
<feature type="domain" description="PDZ" evidence="2">
    <location>
        <begin position="538"/>
        <end position="610"/>
    </location>
</feature>
<dbReference type="EMBL" id="QUSY01000004">
    <property type="protein sequence ID" value="RHY35346.1"/>
    <property type="molecule type" value="Genomic_DNA"/>
</dbReference>
<dbReference type="InterPro" id="IPR001478">
    <property type="entry name" value="PDZ"/>
</dbReference>
<protein>
    <recommendedName>
        <fullName evidence="2">PDZ domain-containing protein</fullName>
    </recommendedName>
</protein>
<dbReference type="InterPro" id="IPR036034">
    <property type="entry name" value="PDZ_sf"/>
</dbReference>
<dbReference type="SUPFAM" id="SSF50156">
    <property type="entry name" value="PDZ domain-like"/>
    <property type="match status" value="3"/>
</dbReference>
<feature type="compositionally biased region" description="Polar residues" evidence="1">
    <location>
        <begin position="425"/>
        <end position="434"/>
    </location>
</feature>
<reference evidence="3 4" key="1">
    <citation type="submission" date="2018-08" db="EMBL/GenBank/DDBJ databases">
        <title>Aphanomyces genome sequencing and annotation.</title>
        <authorList>
            <person name="Minardi D."/>
            <person name="Oidtmann B."/>
            <person name="Van Der Giezen M."/>
            <person name="Studholme D.J."/>
        </authorList>
    </citation>
    <scope>NUCLEOTIDE SEQUENCE [LARGE SCALE GENOMIC DNA]</scope>
    <source>
        <strain evidence="3 4">NJM0002</strain>
    </source>
</reference>
<feature type="region of interest" description="Disordered" evidence="1">
    <location>
        <begin position="14"/>
        <end position="55"/>
    </location>
</feature>
<feature type="domain" description="PDZ" evidence="2">
    <location>
        <begin position="236"/>
        <end position="311"/>
    </location>
</feature>
<evidence type="ECO:0000313" key="3">
    <source>
        <dbReference type="EMBL" id="RHY35346.1"/>
    </source>
</evidence>
<dbReference type="PROSITE" id="PS50106">
    <property type="entry name" value="PDZ"/>
    <property type="match status" value="3"/>
</dbReference>
<dbReference type="Proteomes" id="UP000285060">
    <property type="component" value="Unassembled WGS sequence"/>
</dbReference>
<dbReference type="Gene3D" id="2.30.42.10">
    <property type="match status" value="2"/>
</dbReference>
<proteinExistence type="predicted"/>
<feature type="region of interest" description="Disordered" evidence="1">
    <location>
        <begin position="417"/>
        <end position="451"/>
    </location>
</feature>
<dbReference type="AlphaFoldDB" id="A0A418BAS0"/>
<dbReference type="PANTHER" id="PTHR19964">
    <property type="entry name" value="MULTIPLE PDZ DOMAIN PROTEIN"/>
    <property type="match status" value="1"/>
</dbReference>
<feature type="domain" description="PDZ" evidence="2">
    <location>
        <begin position="337"/>
        <end position="412"/>
    </location>
</feature>
<feature type="compositionally biased region" description="Low complexity" evidence="1">
    <location>
        <begin position="495"/>
        <end position="507"/>
    </location>
</feature>
<gene>
    <name evidence="3" type="ORF">DYB32_000219</name>
</gene>
<name>A0A418BAS0_9STRA</name>
<dbReference type="InterPro" id="IPR051342">
    <property type="entry name" value="PDZ_scaffold"/>
</dbReference>
<feature type="region of interest" description="Disordered" evidence="1">
    <location>
        <begin position="476"/>
        <end position="507"/>
    </location>
</feature>
<feature type="compositionally biased region" description="Low complexity" evidence="1">
    <location>
        <begin position="476"/>
        <end position="487"/>
    </location>
</feature>
<dbReference type="PANTHER" id="PTHR19964:SF92">
    <property type="entry name" value="PATJ HOMOLOG"/>
    <property type="match status" value="1"/>
</dbReference>
<keyword evidence="4" id="KW-1185">Reference proteome</keyword>
<dbReference type="VEuPathDB" id="FungiDB:H310_09149"/>
<accession>A0A418BAS0</accession>
<comment type="caution">
    <text evidence="3">The sequence shown here is derived from an EMBL/GenBank/DDBJ whole genome shotgun (WGS) entry which is preliminary data.</text>
</comment>
<evidence type="ECO:0000313" key="4">
    <source>
        <dbReference type="Proteomes" id="UP000285060"/>
    </source>
</evidence>